<organism evidence="2 3">
    <name type="scientific">Rangifer tarandus platyrhynchus</name>
    <name type="common">Svalbard reindeer</name>
    <dbReference type="NCBI Taxonomy" id="3082113"/>
    <lineage>
        <taxon>Eukaryota</taxon>
        <taxon>Metazoa</taxon>
        <taxon>Chordata</taxon>
        <taxon>Craniata</taxon>
        <taxon>Vertebrata</taxon>
        <taxon>Euteleostomi</taxon>
        <taxon>Mammalia</taxon>
        <taxon>Eutheria</taxon>
        <taxon>Laurasiatheria</taxon>
        <taxon>Artiodactyla</taxon>
        <taxon>Ruminantia</taxon>
        <taxon>Pecora</taxon>
        <taxon>Cervidae</taxon>
        <taxon>Odocoileinae</taxon>
        <taxon>Rangifer</taxon>
    </lineage>
</organism>
<sequence length="106" mass="11372">MWTTRTTSVSGPSPLRDEEEMSHPLAVCSTLSSGLQGIIASTLLKKSVNVCVNHSLIIIAPTLKAVLEGNELNGPKQDVTQCRPSVSNLLHSRTYLIKASLSPFQG</sequence>
<gene>
    <name evidence="2" type="ORF">MRATA1EN1_LOCUS18303</name>
</gene>
<protein>
    <submittedName>
        <fullName evidence="2">Uncharacterized protein</fullName>
    </submittedName>
</protein>
<feature type="region of interest" description="Disordered" evidence="1">
    <location>
        <begin position="1"/>
        <end position="21"/>
    </location>
</feature>
<accession>A0ABN8Z8N7</accession>
<evidence type="ECO:0000313" key="3">
    <source>
        <dbReference type="Proteomes" id="UP001176941"/>
    </source>
</evidence>
<keyword evidence="3" id="KW-1185">Reference proteome</keyword>
<reference evidence="2" key="1">
    <citation type="submission" date="2023-04" db="EMBL/GenBank/DDBJ databases">
        <authorList>
            <consortium name="ELIXIR-Norway"/>
        </authorList>
    </citation>
    <scope>NUCLEOTIDE SEQUENCE [LARGE SCALE GENOMIC DNA]</scope>
</reference>
<dbReference type="EMBL" id="OX459965">
    <property type="protein sequence ID" value="CAI9169341.1"/>
    <property type="molecule type" value="Genomic_DNA"/>
</dbReference>
<evidence type="ECO:0000313" key="2">
    <source>
        <dbReference type="EMBL" id="CAI9169341.1"/>
    </source>
</evidence>
<evidence type="ECO:0000256" key="1">
    <source>
        <dbReference type="SAM" id="MobiDB-lite"/>
    </source>
</evidence>
<proteinExistence type="predicted"/>
<name>A0ABN8Z8N7_RANTA</name>
<dbReference type="Proteomes" id="UP001176941">
    <property type="component" value="Chromosome 29"/>
</dbReference>
<feature type="compositionally biased region" description="Polar residues" evidence="1">
    <location>
        <begin position="1"/>
        <end position="11"/>
    </location>
</feature>